<protein>
    <recommendedName>
        <fullName evidence="3">Thiol-disulfide oxidoreductase DCC</fullName>
    </recommendedName>
</protein>
<proteinExistence type="predicted"/>
<dbReference type="STRING" id="1173020.Cha6605_3314"/>
<dbReference type="OrthoDB" id="9785438at2"/>
<dbReference type="RefSeq" id="WP_015160455.1">
    <property type="nucleotide sequence ID" value="NC_019697.1"/>
</dbReference>
<evidence type="ECO:0000313" key="1">
    <source>
        <dbReference type="EMBL" id="AFY94318.1"/>
    </source>
</evidence>
<dbReference type="AlphaFoldDB" id="K9UI58"/>
<organism evidence="1 2">
    <name type="scientific">Chamaesiphon minutus (strain ATCC 27169 / PCC 6605)</name>
    <dbReference type="NCBI Taxonomy" id="1173020"/>
    <lineage>
        <taxon>Bacteria</taxon>
        <taxon>Bacillati</taxon>
        <taxon>Cyanobacteriota</taxon>
        <taxon>Cyanophyceae</taxon>
        <taxon>Gomontiellales</taxon>
        <taxon>Chamaesiphonaceae</taxon>
        <taxon>Chamaesiphon</taxon>
    </lineage>
</organism>
<dbReference type="Proteomes" id="UP000010366">
    <property type="component" value="Chromosome"/>
</dbReference>
<dbReference type="PANTHER" id="PTHR33639:SF2">
    <property type="entry name" value="DUF393 DOMAIN-CONTAINING PROTEIN"/>
    <property type="match status" value="1"/>
</dbReference>
<dbReference type="PANTHER" id="PTHR33639">
    <property type="entry name" value="THIOL-DISULFIDE OXIDOREDUCTASE DCC"/>
    <property type="match status" value="1"/>
</dbReference>
<reference evidence="1 2" key="1">
    <citation type="submission" date="2012-05" db="EMBL/GenBank/DDBJ databases">
        <title>Finished chromosome of genome of Chamaesiphon sp. PCC 6605.</title>
        <authorList>
            <consortium name="US DOE Joint Genome Institute"/>
            <person name="Gugger M."/>
            <person name="Coursin T."/>
            <person name="Rippka R."/>
            <person name="Tandeau De Marsac N."/>
            <person name="Huntemann M."/>
            <person name="Wei C.-L."/>
            <person name="Han J."/>
            <person name="Detter J.C."/>
            <person name="Han C."/>
            <person name="Tapia R."/>
            <person name="Chen A."/>
            <person name="Kyrpides N."/>
            <person name="Mavromatis K."/>
            <person name="Markowitz V."/>
            <person name="Szeto E."/>
            <person name="Ivanova N."/>
            <person name="Pagani I."/>
            <person name="Pati A."/>
            <person name="Goodwin L."/>
            <person name="Nordberg H.P."/>
            <person name="Cantor M.N."/>
            <person name="Hua S.X."/>
            <person name="Woyke T."/>
            <person name="Kerfeld C.A."/>
        </authorList>
    </citation>
    <scope>NUCLEOTIDE SEQUENCE [LARGE SCALE GENOMIC DNA]</scope>
    <source>
        <strain evidence="2">ATCC 27169 / PCC 6605</strain>
    </source>
</reference>
<dbReference type="InterPro" id="IPR007263">
    <property type="entry name" value="DCC1-like"/>
</dbReference>
<dbReference type="KEGG" id="cmp:Cha6605_3314"/>
<dbReference type="InterPro" id="IPR052927">
    <property type="entry name" value="DCC_oxidoreductase"/>
</dbReference>
<dbReference type="GO" id="GO:0015035">
    <property type="term" value="F:protein-disulfide reductase activity"/>
    <property type="evidence" value="ECO:0007669"/>
    <property type="project" value="InterPro"/>
</dbReference>
<dbReference type="HOGENOM" id="CLU_127718_0_0_3"/>
<dbReference type="eggNOG" id="COG3011">
    <property type="taxonomic scope" value="Bacteria"/>
</dbReference>
<sequence length="138" mass="15894">MSYYAIYDGNCNLCVTFVRQLEQLDRGKIFQYIPMQDTLTLSELGVTAQDCEQGMMLINAAEPSQRWQGSAAAEEIGKLLPGVDLAVDLYRWVPGLKWLGDRGYLQIRDNRYAWFGKRDRTYLSPYQFKSCQDEQCSV</sequence>
<accession>K9UI58</accession>
<keyword evidence="2" id="KW-1185">Reference proteome</keyword>
<dbReference type="Pfam" id="PF04134">
    <property type="entry name" value="DCC1-like"/>
    <property type="match status" value="1"/>
</dbReference>
<evidence type="ECO:0008006" key="3">
    <source>
        <dbReference type="Google" id="ProtNLM"/>
    </source>
</evidence>
<dbReference type="PATRIC" id="fig|1173020.3.peg.3808"/>
<dbReference type="EMBL" id="CP003600">
    <property type="protein sequence ID" value="AFY94318.1"/>
    <property type="molecule type" value="Genomic_DNA"/>
</dbReference>
<name>K9UI58_CHAP6</name>
<evidence type="ECO:0000313" key="2">
    <source>
        <dbReference type="Proteomes" id="UP000010366"/>
    </source>
</evidence>
<gene>
    <name evidence="1" type="ORF">Cha6605_3314</name>
</gene>